<evidence type="ECO:0000313" key="2">
    <source>
        <dbReference type="EMBL" id="GEM89919.1"/>
    </source>
</evidence>
<gene>
    <name evidence="2" type="ORF">ODE01S_13530</name>
</gene>
<dbReference type="OrthoDB" id="5862062at2"/>
<comment type="caution">
    <text evidence="2">The sequence shown here is derived from an EMBL/GenBank/DDBJ whole genome shotgun (WGS) entry which is preliminary data.</text>
</comment>
<protein>
    <recommendedName>
        <fullName evidence="1">YrhK domain-containing protein</fullName>
    </recommendedName>
</protein>
<dbReference type="Proteomes" id="UP000321827">
    <property type="component" value="Unassembled WGS sequence"/>
</dbReference>
<sequence length="61" mass="6662">MRRAQKKALTALGLSGGLAFVVGSVLFLNPNRYTEGVYLFIFGSTAMLLERLGRLWLDGDG</sequence>
<evidence type="ECO:0000259" key="1">
    <source>
        <dbReference type="Pfam" id="PF14145"/>
    </source>
</evidence>
<organism evidence="2 3">
    <name type="scientific">Oceanithermus desulfurans NBRC 100063</name>
    <dbReference type="NCBI Taxonomy" id="1227550"/>
    <lineage>
        <taxon>Bacteria</taxon>
        <taxon>Thermotogati</taxon>
        <taxon>Deinococcota</taxon>
        <taxon>Deinococci</taxon>
        <taxon>Thermales</taxon>
        <taxon>Thermaceae</taxon>
        <taxon>Oceanithermus</taxon>
    </lineage>
</organism>
<reference evidence="2 3" key="1">
    <citation type="submission" date="2019-07" db="EMBL/GenBank/DDBJ databases">
        <title>Whole genome shotgun sequence of Oceanithermus desulfurans NBRC 100063.</title>
        <authorList>
            <person name="Hosoyama A."/>
            <person name="Uohara A."/>
            <person name="Ohji S."/>
            <person name="Ichikawa N."/>
        </authorList>
    </citation>
    <scope>NUCLEOTIDE SEQUENCE [LARGE SCALE GENOMIC DNA]</scope>
    <source>
        <strain evidence="2 3">NBRC 100063</strain>
    </source>
</reference>
<accession>A0A511RJU7</accession>
<dbReference type="RefSeq" id="WP_147147197.1">
    <property type="nucleotide sequence ID" value="NZ_BJXN01000008.1"/>
</dbReference>
<name>A0A511RJU7_9DEIN</name>
<proteinExistence type="predicted"/>
<feature type="domain" description="YrhK" evidence="1">
    <location>
        <begin position="10"/>
        <end position="53"/>
    </location>
</feature>
<dbReference type="EMBL" id="BJXN01000008">
    <property type="protein sequence ID" value="GEM89919.1"/>
    <property type="molecule type" value="Genomic_DNA"/>
</dbReference>
<dbReference type="AlphaFoldDB" id="A0A511RJU7"/>
<evidence type="ECO:0000313" key="3">
    <source>
        <dbReference type="Proteomes" id="UP000321827"/>
    </source>
</evidence>
<dbReference type="Pfam" id="PF14145">
    <property type="entry name" value="YrhK"/>
    <property type="match status" value="1"/>
</dbReference>
<dbReference type="InterPro" id="IPR025424">
    <property type="entry name" value="YrhK_domain"/>
</dbReference>